<evidence type="ECO:0000256" key="2">
    <source>
        <dbReference type="PROSITE-ProRule" id="PRU01161"/>
    </source>
</evidence>
<keyword evidence="2" id="KW-0378">Hydrolase</keyword>
<comment type="caution">
    <text evidence="5">The sequence shown here is derived from an EMBL/GenBank/DDBJ whole genome shotgun (WGS) entry which is preliminary data.</text>
</comment>
<accession>A0A2M9ZMQ0</accession>
<evidence type="ECO:0000259" key="3">
    <source>
        <dbReference type="PROSITE" id="PS51635"/>
    </source>
</evidence>
<reference evidence="6 7" key="1">
    <citation type="submission" date="2017-07" db="EMBL/GenBank/DDBJ databases">
        <title>Leptospira spp. isolated from tropical soils.</title>
        <authorList>
            <person name="Thibeaux R."/>
            <person name="Iraola G."/>
            <person name="Ferres I."/>
            <person name="Bierque E."/>
            <person name="Girault D."/>
            <person name="Soupe-Gilbert M.-E."/>
            <person name="Picardeau M."/>
            <person name="Goarant C."/>
        </authorList>
    </citation>
    <scope>NUCLEOTIDE SEQUENCE [LARGE SCALE GENOMIC DNA]</scope>
    <source>
        <strain evidence="5 7">FH1-B-B1</strain>
        <strain evidence="4 6">FH1-B-C1</strain>
    </source>
</reference>
<comment type="caution">
    <text evidence="2">Lacks conserved residue(s) required for the propagation of feature annotation.</text>
</comment>
<dbReference type="EMBL" id="NPDY01000027">
    <property type="protein sequence ID" value="PJZ68277.1"/>
    <property type="molecule type" value="Genomic_DNA"/>
</dbReference>
<keyword evidence="6" id="KW-1185">Reference proteome</keyword>
<evidence type="ECO:0000256" key="1">
    <source>
        <dbReference type="ARBA" id="ARBA00023098"/>
    </source>
</evidence>
<dbReference type="OrthoDB" id="5508529at2"/>
<organism evidence="5 7">
    <name type="scientific">Leptospira perolatii</name>
    <dbReference type="NCBI Taxonomy" id="2023191"/>
    <lineage>
        <taxon>Bacteria</taxon>
        <taxon>Pseudomonadati</taxon>
        <taxon>Spirochaetota</taxon>
        <taxon>Spirochaetia</taxon>
        <taxon>Leptospirales</taxon>
        <taxon>Leptospiraceae</taxon>
        <taxon>Leptospira</taxon>
    </lineage>
</organism>
<feature type="domain" description="PNPLA" evidence="3">
    <location>
        <begin position="27"/>
        <end position="246"/>
    </location>
</feature>
<evidence type="ECO:0000313" key="4">
    <source>
        <dbReference type="EMBL" id="PJZ68277.1"/>
    </source>
</evidence>
<feature type="short sequence motif" description="DGA/G" evidence="2">
    <location>
        <begin position="233"/>
        <end position="235"/>
    </location>
</feature>
<proteinExistence type="predicted"/>
<dbReference type="InterPro" id="IPR002641">
    <property type="entry name" value="PNPLA_dom"/>
</dbReference>
<dbReference type="SUPFAM" id="SSF52151">
    <property type="entry name" value="FabD/lysophospholipase-like"/>
    <property type="match status" value="1"/>
</dbReference>
<dbReference type="Proteomes" id="UP000231962">
    <property type="component" value="Unassembled WGS sequence"/>
</dbReference>
<dbReference type="EMBL" id="NPDZ01000005">
    <property type="protein sequence ID" value="PJZ73372.1"/>
    <property type="molecule type" value="Genomic_DNA"/>
</dbReference>
<dbReference type="GO" id="GO:0016042">
    <property type="term" value="P:lipid catabolic process"/>
    <property type="evidence" value="ECO:0007669"/>
    <property type="project" value="UniProtKB-UniRule"/>
</dbReference>
<dbReference type="Pfam" id="PF01734">
    <property type="entry name" value="Patatin"/>
    <property type="match status" value="1"/>
</dbReference>
<feature type="active site" description="Proton acceptor" evidence="2">
    <location>
        <position position="233"/>
    </location>
</feature>
<feature type="short sequence motif" description="GXSXG" evidence="2">
    <location>
        <begin position="58"/>
        <end position="62"/>
    </location>
</feature>
<dbReference type="InterPro" id="IPR016035">
    <property type="entry name" value="Acyl_Trfase/lysoPLipase"/>
</dbReference>
<dbReference type="Proteomes" id="UP000231990">
    <property type="component" value="Unassembled WGS sequence"/>
</dbReference>
<evidence type="ECO:0000313" key="6">
    <source>
        <dbReference type="Proteomes" id="UP000231962"/>
    </source>
</evidence>
<keyword evidence="2" id="KW-0442">Lipid degradation</keyword>
<feature type="active site" description="Nucleophile" evidence="2">
    <location>
        <position position="60"/>
    </location>
</feature>
<dbReference type="GO" id="GO:0016787">
    <property type="term" value="F:hydrolase activity"/>
    <property type="evidence" value="ECO:0007669"/>
    <property type="project" value="UniProtKB-UniRule"/>
</dbReference>
<dbReference type="PROSITE" id="PS51635">
    <property type="entry name" value="PNPLA"/>
    <property type="match status" value="1"/>
</dbReference>
<sequence>METNYSKDRPILDKFWEEFGVRKEIALAIAGGGIKAFFGLGFASALRSWGIQVREVSGVSAGAAMALSTLSETEEDSSKYFQALTSRNPKNFYWNRLLRILAPFPHESIARRTVNFSVNLSKVILSGAKVKIHTVEIPKETVPKTSRGKISRNRLIAKVTNVIRAYFKDEELRKLGKTPVHVLEKMKLWGWRNKTFTEEDFKNHETTTQIVMNSCAAFPVIPLQSFDGNFYLDGGLTNNLLLEEFSSDLPKIGIYYEKTTLAGKTADILDDVLLIGPESPFIRQAFDYTSPSLVRDAFEMGKQNAEVNKSRIMHHLAPVWKKHLHSFFEQIK</sequence>
<dbReference type="AlphaFoldDB" id="A0A2M9ZMQ0"/>
<evidence type="ECO:0000313" key="7">
    <source>
        <dbReference type="Proteomes" id="UP000231990"/>
    </source>
</evidence>
<gene>
    <name evidence="4" type="ORF">CH360_17020</name>
    <name evidence="5" type="ORF">CH373_10450</name>
</gene>
<evidence type="ECO:0000313" key="5">
    <source>
        <dbReference type="EMBL" id="PJZ73372.1"/>
    </source>
</evidence>
<name>A0A2M9ZMQ0_9LEPT</name>
<dbReference type="Gene3D" id="3.40.1090.10">
    <property type="entry name" value="Cytosolic phospholipase A2 catalytic domain"/>
    <property type="match status" value="1"/>
</dbReference>
<keyword evidence="1 2" id="KW-0443">Lipid metabolism</keyword>
<protein>
    <submittedName>
        <fullName evidence="5">Phospholipase</fullName>
    </submittedName>
</protein>